<proteinExistence type="predicted"/>
<dbReference type="Pfam" id="PF09970">
    <property type="entry name" value="DUF2204"/>
    <property type="match status" value="1"/>
</dbReference>
<protein>
    <recommendedName>
        <fullName evidence="3">Nucleotidyltransferase</fullName>
    </recommendedName>
</protein>
<organism evidence="1 2">
    <name type="scientific">Chitinophaga flava</name>
    <dbReference type="NCBI Taxonomy" id="2259036"/>
    <lineage>
        <taxon>Bacteria</taxon>
        <taxon>Pseudomonadati</taxon>
        <taxon>Bacteroidota</taxon>
        <taxon>Chitinophagia</taxon>
        <taxon>Chitinophagales</taxon>
        <taxon>Chitinophagaceae</taxon>
        <taxon>Chitinophaga</taxon>
    </lineage>
</organism>
<dbReference type="InterPro" id="IPR043519">
    <property type="entry name" value="NT_sf"/>
</dbReference>
<evidence type="ECO:0000313" key="2">
    <source>
        <dbReference type="Proteomes" id="UP000253410"/>
    </source>
</evidence>
<evidence type="ECO:0008006" key="3">
    <source>
        <dbReference type="Google" id="ProtNLM"/>
    </source>
</evidence>
<comment type="caution">
    <text evidence="1">The sequence shown here is derived from an EMBL/GenBank/DDBJ whole genome shotgun (WGS) entry which is preliminary data.</text>
</comment>
<dbReference type="OrthoDB" id="9782533at2"/>
<keyword evidence="2" id="KW-1185">Reference proteome</keyword>
<dbReference type="Proteomes" id="UP000253410">
    <property type="component" value="Unassembled WGS sequence"/>
</dbReference>
<evidence type="ECO:0000313" key="1">
    <source>
        <dbReference type="EMBL" id="RBL91800.1"/>
    </source>
</evidence>
<dbReference type="EMBL" id="QFFJ01000001">
    <property type="protein sequence ID" value="RBL91800.1"/>
    <property type="molecule type" value="Genomic_DNA"/>
</dbReference>
<sequence length="248" mass="29600">MKVHPDEKDKEAHAFYKEALTFLNESGADYMLGGAYALFYYTGIYRNTKDLDIFCKSTEYTKILQCFATKEGYRVELTDVRWLAKVFKGVYFLDIIFDTVNNICRVDDSWYKYTVSTSFEGVPVKLMAPEELVWCKIYVQNRERYDGADINHILLRWKNLDWERILSRLNQHWHLLLAQLLIFQFVYPADYPNIIPRWLFDELMARAHQQYELPVAVTRVCRGPFIDQTQYEIDIKKWNYKAYTIKTV</sequence>
<dbReference type="InterPro" id="IPR018700">
    <property type="entry name" value="DUF2204"/>
</dbReference>
<reference evidence="1 2" key="1">
    <citation type="submission" date="2018-05" db="EMBL/GenBank/DDBJ databases">
        <title>Chitinophaga sp. K3CV102501T nov., isolated from isolated from a monsoon evergreen broad-leaved forest soil.</title>
        <authorList>
            <person name="Lv Y."/>
        </authorList>
    </citation>
    <scope>NUCLEOTIDE SEQUENCE [LARGE SCALE GENOMIC DNA]</scope>
    <source>
        <strain evidence="1 2">GDMCC 1.1325</strain>
    </source>
</reference>
<accession>A0A365XZW2</accession>
<dbReference type="AlphaFoldDB" id="A0A365XZW2"/>
<gene>
    <name evidence="1" type="ORF">DF182_04130</name>
</gene>
<dbReference type="SUPFAM" id="SSF81301">
    <property type="entry name" value="Nucleotidyltransferase"/>
    <property type="match status" value="1"/>
</dbReference>
<name>A0A365XZW2_9BACT</name>
<dbReference type="Gene3D" id="3.30.460.40">
    <property type="match status" value="1"/>
</dbReference>